<reference evidence="3 4" key="1">
    <citation type="submission" date="2014-04" db="EMBL/GenBank/DDBJ databases">
        <title>Evolutionary Origins and Diversification of the Mycorrhizal Mutualists.</title>
        <authorList>
            <consortium name="DOE Joint Genome Institute"/>
            <consortium name="Mycorrhizal Genomics Consortium"/>
            <person name="Kohler A."/>
            <person name="Kuo A."/>
            <person name="Nagy L.G."/>
            <person name="Floudas D."/>
            <person name="Copeland A."/>
            <person name="Barry K.W."/>
            <person name="Cichocki N."/>
            <person name="Veneault-Fourrey C."/>
            <person name="LaButti K."/>
            <person name="Lindquist E.A."/>
            <person name="Lipzen A."/>
            <person name="Lundell T."/>
            <person name="Morin E."/>
            <person name="Murat C."/>
            <person name="Riley R."/>
            <person name="Ohm R."/>
            <person name="Sun H."/>
            <person name="Tunlid A."/>
            <person name="Henrissat B."/>
            <person name="Grigoriev I.V."/>
            <person name="Hibbett D.S."/>
            <person name="Martin F."/>
        </authorList>
    </citation>
    <scope>NUCLEOTIDE SEQUENCE [LARGE SCALE GENOMIC DNA]</scope>
    <source>
        <strain evidence="3 4">FD-317 M1</strain>
    </source>
</reference>
<keyword evidence="1" id="KW-0812">Transmembrane</keyword>
<dbReference type="PROSITE" id="PS51257">
    <property type="entry name" value="PROKAR_LIPOPROTEIN"/>
    <property type="match status" value="1"/>
</dbReference>
<feature type="transmembrane region" description="Helical" evidence="1">
    <location>
        <begin position="173"/>
        <end position="193"/>
    </location>
</feature>
<dbReference type="EMBL" id="KN834780">
    <property type="protein sequence ID" value="KIK59254.1"/>
    <property type="molecule type" value="Genomic_DNA"/>
</dbReference>
<dbReference type="HOGENOM" id="CLU_035509_10_4_1"/>
<name>A0A0D0C9U7_9AGAR</name>
<feature type="domain" description="DUF6533" evidence="2">
    <location>
        <begin position="8"/>
        <end position="51"/>
    </location>
</feature>
<dbReference type="Proteomes" id="UP000053593">
    <property type="component" value="Unassembled WGS sequence"/>
</dbReference>
<evidence type="ECO:0000313" key="4">
    <source>
        <dbReference type="Proteomes" id="UP000053593"/>
    </source>
</evidence>
<protein>
    <recommendedName>
        <fullName evidence="2">DUF6533 domain-containing protein</fullName>
    </recommendedName>
</protein>
<dbReference type="AlphaFoldDB" id="A0A0D0C9U7"/>
<evidence type="ECO:0000259" key="2">
    <source>
        <dbReference type="Pfam" id="PF20151"/>
    </source>
</evidence>
<organism evidence="3 4">
    <name type="scientific">Collybiopsis luxurians FD-317 M1</name>
    <dbReference type="NCBI Taxonomy" id="944289"/>
    <lineage>
        <taxon>Eukaryota</taxon>
        <taxon>Fungi</taxon>
        <taxon>Dikarya</taxon>
        <taxon>Basidiomycota</taxon>
        <taxon>Agaricomycotina</taxon>
        <taxon>Agaricomycetes</taxon>
        <taxon>Agaricomycetidae</taxon>
        <taxon>Agaricales</taxon>
        <taxon>Marasmiineae</taxon>
        <taxon>Omphalotaceae</taxon>
        <taxon>Collybiopsis</taxon>
        <taxon>Collybiopsis luxurians</taxon>
    </lineage>
</organism>
<keyword evidence="1" id="KW-1133">Transmembrane helix</keyword>
<dbReference type="OrthoDB" id="3020506at2759"/>
<feature type="transmembrane region" description="Helical" evidence="1">
    <location>
        <begin position="241"/>
        <end position="261"/>
    </location>
</feature>
<accession>A0A0D0C9U7</accession>
<dbReference type="Pfam" id="PF20151">
    <property type="entry name" value="DUF6533"/>
    <property type="match status" value="1"/>
</dbReference>
<feature type="transmembrane region" description="Helical" evidence="1">
    <location>
        <begin position="96"/>
        <end position="119"/>
    </location>
</feature>
<evidence type="ECO:0000256" key="1">
    <source>
        <dbReference type="SAM" id="Phobius"/>
    </source>
</evidence>
<gene>
    <name evidence="3" type="ORF">GYMLUDRAFT_245329</name>
</gene>
<evidence type="ECO:0000313" key="3">
    <source>
        <dbReference type="EMBL" id="KIK59254.1"/>
    </source>
</evidence>
<feature type="transmembrane region" description="Helical" evidence="1">
    <location>
        <begin position="131"/>
        <end position="153"/>
    </location>
</feature>
<proteinExistence type="predicted"/>
<keyword evidence="1" id="KW-0472">Membrane</keyword>
<feature type="transmembrane region" description="Helical" evidence="1">
    <location>
        <begin position="218"/>
        <end position="235"/>
    </location>
</feature>
<keyword evidence="4" id="KW-1185">Reference proteome</keyword>
<feature type="transmembrane region" description="Helical" evidence="1">
    <location>
        <begin position="36"/>
        <end position="55"/>
    </location>
</feature>
<sequence>MEVRLGASGLLLTGCDAVLTRTQEWEYIWKSPYKLTLVRCLFVLARYLALLIHVWVSLPVYEVKTNAFYFSTDVALASIMTAKYQRPKRTPEHLCMPFLVFHVISGQSMLFVLHLILTLRVYALYNKSRTVGVFLLTLLVGGFAGSTVSVVRGCLHATIKSVGPCLHSRPERPLLILLCGELLIQLILHGLTWKRTIWDFRRFTLLPSALLSVLNRDGLKIFTGTSVAIIATAILKRGTLIAFVFPFLISFVSASGTRAILHLQILSASNQATPSLLKSSKEVELTTIDFTTWEAPWSTSTFLDPEQ</sequence>
<dbReference type="InterPro" id="IPR045340">
    <property type="entry name" value="DUF6533"/>
</dbReference>